<protein>
    <submittedName>
        <fullName evidence="3">Uncharacterized protein LOC118410538 isoform X2</fullName>
    </submittedName>
</protein>
<reference evidence="2" key="1">
    <citation type="journal article" date="2020" name="Nat. Ecol. Evol.">
        <title>Deeply conserved synteny resolves early events in vertebrate evolution.</title>
        <authorList>
            <person name="Simakov O."/>
            <person name="Marletaz F."/>
            <person name="Yue J.X."/>
            <person name="O'Connell B."/>
            <person name="Jenkins J."/>
            <person name="Brandt A."/>
            <person name="Calef R."/>
            <person name="Tung C.H."/>
            <person name="Huang T.K."/>
            <person name="Schmutz J."/>
            <person name="Satoh N."/>
            <person name="Yu J.K."/>
            <person name="Putnam N.H."/>
            <person name="Green R.E."/>
            <person name="Rokhsar D.S."/>
        </authorList>
    </citation>
    <scope>NUCLEOTIDE SEQUENCE [LARGE SCALE GENOMIC DNA]</scope>
    <source>
        <strain evidence="2">S238N-H82</strain>
    </source>
</reference>
<dbReference type="AlphaFoldDB" id="A0A9J7MI13"/>
<reference evidence="3" key="2">
    <citation type="submission" date="2025-08" db="UniProtKB">
        <authorList>
            <consortium name="RefSeq"/>
        </authorList>
    </citation>
    <scope>IDENTIFICATION</scope>
    <source>
        <strain evidence="3">S238N-H82</strain>
        <tissue evidence="3">Testes</tissue>
    </source>
</reference>
<evidence type="ECO:0000313" key="2">
    <source>
        <dbReference type="Proteomes" id="UP000001554"/>
    </source>
</evidence>
<feature type="compositionally biased region" description="Basic and acidic residues" evidence="1">
    <location>
        <begin position="28"/>
        <end position="48"/>
    </location>
</feature>
<evidence type="ECO:0000313" key="3">
    <source>
        <dbReference type="RefSeq" id="XP_035668191.1"/>
    </source>
</evidence>
<gene>
    <name evidence="3" type="primary">LOC118410538</name>
</gene>
<dbReference type="Proteomes" id="UP000001554">
    <property type="component" value="Chromosome 2"/>
</dbReference>
<dbReference type="PANTHER" id="PTHR47500:SF3">
    <property type="entry name" value="EF-HAND DOMAIN-CONTAINING PROTEIN"/>
    <property type="match status" value="1"/>
</dbReference>
<dbReference type="InterPro" id="IPR011992">
    <property type="entry name" value="EF-hand-dom_pair"/>
</dbReference>
<dbReference type="InterPro" id="IPR043520">
    <property type="entry name" value="SPT21"/>
</dbReference>
<proteinExistence type="predicted"/>
<keyword evidence="2" id="KW-1185">Reference proteome</keyword>
<evidence type="ECO:0000256" key="1">
    <source>
        <dbReference type="SAM" id="MobiDB-lite"/>
    </source>
</evidence>
<sequence length="566" mass="62935">MSPSKVELQPRPSDDDQPPVVPGEMAGADEHPDHGAHHVHFGRTDRTEFSVTAPAHSEGAAPGQHHGQEQCNNSSNSGGSNSNSSGGARAPRSILRKEEHTFDHDSGSDLDIPLPEHLSQRRRSLRLSRSPTHLYHGHRRHTSTPTSSRGSLCDEEYFAQLSQGRRKSITAQHRRESGASTTASSYVSLVSDYEWYSKLTDSQMAAARETLHLLETTAPGNLDLDQLYNTLKPLDAGVTRQEVDHVLQFLGTDADRLEFGEFLYALANIVDEEADLEPTEKSSRVNVYKHRQGVLYTAIAALSMREAAKSLGDIERYYSMKRRLAPEVLSHFTAGARLIGLTERQLTRHMARLHKAFKLTDEERESPYAKPLPFVASAPPKKLQPSAGPKIAWGAKKQGERVGKASPAVPVDGTSPASSRPRTAPATTTRQRARVSSGRAVSAKSPRKPNVSHRLHRANHVPLPAMLSSEIVTFDDLSDMRKKASTEIERYYQDLRRFAVEKAKNFSQKLVVEDIPDQLQGNYHQVTQAYLPQRENQVFVIAPWINTRNSLFIRCHGASRPRSPFT</sequence>
<feature type="region of interest" description="Disordered" evidence="1">
    <location>
        <begin position="1"/>
        <end position="152"/>
    </location>
</feature>
<dbReference type="GeneID" id="118410538"/>
<dbReference type="GO" id="GO:0005509">
    <property type="term" value="F:calcium ion binding"/>
    <property type="evidence" value="ECO:0007669"/>
    <property type="project" value="InterPro"/>
</dbReference>
<feature type="compositionally biased region" description="Low complexity" evidence="1">
    <location>
        <begin position="72"/>
        <end position="87"/>
    </location>
</feature>
<feature type="region of interest" description="Disordered" evidence="1">
    <location>
        <begin position="395"/>
        <end position="453"/>
    </location>
</feature>
<feature type="compositionally biased region" description="Basic and acidic residues" evidence="1">
    <location>
        <begin position="95"/>
        <end position="107"/>
    </location>
</feature>
<dbReference type="PANTHER" id="PTHR47500">
    <property type="entry name" value="EF-HAND CALCIUM-BINDING DOMAIN-CONTAINING PROTEIN"/>
    <property type="match status" value="1"/>
</dbReference>
<dbReference type="RefSeq" id="XP_035668191.1">
    <property type="nucleotide sequence ID" value="XM_035812298.1"/>
</dbReference>
<feature type="compositionally biased region" description="Low complexity" evidence="1">
    <location>
        <begin position="414"/>
        <end position="430"/>
    </location>
</feature>
<organism evidence="2 3">
    <name type="scientific">Branchiostoma floridae</name>
    <name type="common">Florida lancelet</name>
    <name type="synonym">Amphioxus</name>
    <dbReference type="NCBI Taxonomy" id="7739"/>
    <lineage>
        <taxon>Eukaryota</taxon>
        <taxon>Metazoa</taxon>
        <taxon>Chordata</taxon>
        <taxon>Cephalochordata</taxon>
        <taxon>Leptocardii</taxon>
        <taxon>Amphioxiformes</taxon>
        <taxon>Branchiostomatidae</taxon>
        <taxon>Branchiostoma</taxon>
    </lineage>
</organism>
<dbReference type="SUPFAM" id="SSF47473">
    <property type="entry name" value="EF-hand"/>
    <property type="match status" value="1"/>
</dbReference>
<accession>A0A9J7MI13</accession>
<name>A0A9J7MI13_BRAFL</name>